<dbReference type="SUPFAM" id="SSF103473">
    <property type="entry name" value="MFS general substrate transporter"/>
    <property type="match status" value="1"/>
</dbReference>
<keyword evidence="3 6" id="KW-0812">Transmembrane</keyword>
<evidence type="ECO:0000256" key="1">
    <source>
        <dbReference type="ARBA" id="ARBA00004141"/>
    </source>
</evidence>
<dbReference type="GO" id="GO:0022857">
    <property type="term" value="F:transmembrane transporter activity"/>
    <property type="evidence" value="ECO:0007669"/>
    <property type="project" value="InterPro"/>
</dbReference>
<feature type="domain" description="Major facilitator superfamily (MFS) profile" evidence="7">
    <location>
        <begin position="10"/>
        <end position="394"/>
    </location>
</feature>
<dbReference type="PRINTS" id="PR01035">
    <property type="entry name" value="TCRTETA"/>
</dbReference>
<evidence type="ECO:0000256" key="2">
    <source>
        <dbReference type="ARBA" id="ARBA00022448"/>
    </source>
</evidence>
<dbReference type="InterPro" id="IPR036259">
    <property type="entry name" value="MFS_trans_sf"/>
</dbReference>
<keyword evidence="9" id="KW-1185">Reference proteome</keyword>
<feature type="transmembrane region" description="Helical" evidence="6">
    <location>
        <begin position="12"/>
        <end position="32"/>
    </location>
</feature>
<evidence type="ECO:0000256" key="4">
    <source>
        <dbReference type="ARBA" id="ARBA00022989"/>
    </source>
</evidence>
<dbReference type="InterPro" id="IPR020846">
    <property type="entry name" value="MFS_dom"/>
</dbReference>
<dbReference type="PANTHER" id="PTHR23504:SF15">
    <property type="entry name" value="MAJOR FACILITATOR SUPERFAMILY (MFS) PROFILE DOMAIN-CONTAINING PROTEIN"/>
    <property type="match status" value="1"/>
</dbReference>
<dbReference type="GO" id="GO:0016020">
    <property type="term" value="C:membrane"/>
    <property type="evidence" value="ECO:0007669"/>
    <property type="project" value="UniProtKB-SubCell"/>
</dbReference>
<dbReference type="InterPro" id="IPR011701">
    <property type="entry name" value="MFS"/>
</dbReference>
<feature type="transmembrane region" description="Helical" evidence="6">
    <location>
        <begin position="283"/>
        <end position="301"/>
    </location>
</feature>
<feature type="transmembrane region" description="Helical" evidence="6">
    <location>
        <begin position="370"/>
        <end position="392"/>
    </location>
</feature>
<feature type="transmembrane region" description="Helical" evidence="6">
    <location>
        <begin position="76"/>
        <end position="95"/>
    </location>
</feature>
<organism evidence="8 9">
    <name type="scientific">Croceibacterium soli</name>
    <dbReference type="NCBI Taxonomy" id="1739690"/>
    <lineage>
        <taxon>Bacteria</taxon>
        <taxon>Pseudomonadati</taxon>
        <taxon>Pseudomonadota</taxon>
        <taxon>Alphaproteobacteria</taxon>
        <taxon>Sphingomonadales</taxon>
        <taxon>Erythrobacteraceae</taxon>
        <taxon>Croceibacterium</taxon>
    </lineage>
</organism>
<protein>
    <submittedName>
        <fullName evidence="8">MFS transporter</fullName>
    </submittedName>
</protein>
<keyword evidence="2" id="KW-0813">Transport</keyword>
<dbReference type="InterPro" id="IPR001958">
    <property type="entry name" value="Tet-R_TetA/multi-R_MdtG-like"/>
</dbReference>
<feature type="transmembrane region" description="Helical" evidence="6">
    <location>
        <begin position="341"/>
        <end position="364"/>
    </location>
</feature>
<reference evidence="8 9" key="1">
    <citation type="submission" date="2019-12" db="EMBL/GenBank/DDBJ databases">
        <title>Genomic-based taxomic classification of the family Erythrobacteraceae.</title>
        <authorList>
            <person name="Xu L."/>
        </authorList>
    </citation>
    <scope>NUCLEOTIDE SEQUENCE [LARGE SCALE GENOMIC DNA]</scope>
    <source>
        <strain evidence="8 9">MCCC 1K02066</strain>
    </source>
</reference>
<evidence type="ECO:0000256" key="5">
    <source>
        <dbReference type="ARBA" id="ARBA00023136"/>
    </source>
</evidence>
<name>A0A6I4UU50_9SPHN</name>
<sequence>MQGDPLMYRRMLPLMFAVFINIAGFSLILPLLPFYGPLFGAGAFEVGLLFAAYSLGNVFGEIFWGRQSDRLGRRNVLVVTTACAALTYVAFAFAPVLWLAIAIRIVSGFFGGTLSVAQGFLADASPPEKRAKAMGLFGASFSLGFVFGPVLGGLLAGAGTSLADFRPPILAAAALCAVTALWSLLVLRDVKPPAGRSAPLPRYGEAVSYVGTHPLLLRLFVVSFAGIAAFASMEAVYGLWSEANFGWNARDLGFAFIAIGVGGLVVQLFFLHPLVSRFGEGRVITGGLLVLAASMLLQPILREPYVAVALMGLLMVGHSLAFPTAGALMSRTAPVERQGSVMGLMMASNALSRIVAPPAFGLIYEAGHDLPWYTGAAMIALFVPLALQLIALTRKPREPALT</sequence>
<dbReference type="Pfam" id="PF07690">
    <property type="entry name" value="MFS_1"/>
    <property type="match status" value="1"/>
</dbReference>
<feature type="transmembrane region" description="Helical" evidence="6">
    <location>
        <begin position="307"/>
        <end position="329"/>
    </location>
</feature>
<feature type="transmembrane region" description="Helical" evidence="6">
    <location>
        <begin position="101"/>
        <end position="121"/>
    </location>
</feature>
<dbReference type="PROSITE" id="PS50850">
    <property type="entry name" value="MFS"/>
    <property type="match status" value="1"/>
</dbReference>
<evidence type="ECO:0000313" key="8">
    <source>
        <dbReference type="EMBL" id="MXP42440.1"/>
    </source>
</evidence>
<feature type="transmembrane region" description="Helical" evidence="6">
    <location>
        <begin position="252"/>
        <end position="271"/>
    </location>
</feature>
<feature type="transmembrane region" description="Helical" evidence="6">
    <location>
        <begin position="215"/>
        <end position="240"/>
    </location>
</feature>
<feature type="transmembrane region" description="Helical" evidence="6">
    <location>
        <begin position="38"/>
        <end position="64"/>
    </location>
</feature>
<dbReference type="RefSeq" id="WP_160747300.1">
    <property type="nucleotide sequence ID" value="NZ_WTYK01000007.1"/>
</dbReference>
<proteinExistence type="predicted"/>
<accession>A0A6I4UU50</accession>
<evidence type="ECO:0000256" key="3">
    <source>
        <dbReference type="ARBA" id="ARBA00022692"/>
    </source>
</evidence>
<feature type="transmembrane region" description="Helical" evidence="6">
    <location>
        <begin position="133"/>
        <end position="157"/>
    </location>
</feature>
<evidence type="ECO:0000313" key="9">
    <source>
        <dbReference type="Proteomes" id="UP000469159"/>
    </source>
</evidence>
<dbReference type="OrthoDB" id="9764259at2"/>
<feature type="transmembrane region" description="Helical" evidence="6">
    <location>
        <begin position="169"/>
        <end position="187"/>
    </location>
</feature>
<dbReference type="CDD" id="cd17330">
    <property type="entry name" value="MFS_SLC46_TetA_like"/>
    <property type="match status" value="1"/>
</dbReference>
<keyword evidence="5 6" id="KW-0472">Membrane</keyword>
<keyword evidence="4 6" id="KW-1133">Transmembrane helix</keyword>
<comment type="subcellular location">
    <subcellularLocation>
        <location evidence="1">Membrane</location>
        <topology evidence="1">Multi-pass membrane protein</topology>
    </subcellularLocation>
</comment>
<evidence type="ECO:0000259" key="7">
    <source>
        <dbReference type="PROSITE" id="PS50850"/>
    </source>
</evidence>
<comment type="caution">
    <text evidence="8">The sequence shown here is derived from an EMBL/GenBank/DDBJ whole genome shotgun (WGS) entry which is preliminary data.</text>
</comment>
<dbReference type="Gene3D" id="1.20.1250.20">
    <property type="entry name" value="MFS general substrate transporter like domains"/>
    <property type="match status" value="1"/>
</dbReference>
<dbReference type="Proteomes" id="UP000469159">
    <property type="component" value="Unassembled WGS sequence"/>
</dbReference>
<dbReference type="PANTHER" id="PTHR23504">
    <property type="entry name" value="MAJOR FACILITATOR SUPERFAMILY DOMAIN-CONTAINING PROTEIN 10"/>
    <property type="match status" value="1"/>
</dbReference>
<gene>
    <name evidence="8" type="ORF">GRI75_12395</name>
</gene>
<dbReference type="EMBL" id="WTYK01000007">
    <property type="protein sequence ID" value="MXP42440.1"/>
    <property type="molecule type" value="Genomic_DNA"/>
</dbReference>
<dbReference type="AlphaFoldDB" id="A0A6I4UU50"/>
<evidence type="ECO:0000256" key="6">
    <source>
        <dbReference type="SAM" id="Phobius"/>
    </source>
</evidence>